<comment type="caution">
    <text evidence="2">The sequence shown here is derived from an EMBL/GenBank/DDBJ whole genome shotgun (WGS) entry which is preliminary data.</text>
</comment>
<dbReference type="Pfam" id="PF12680">
    <property type="entry name" value="SnoaL_2"/>
    <property type="match status" value="1"/>
</dbReference>
<keyword evidence="3" id="KW-1185">Reference proteome</keyword>
<gene>
    <name evidence="2" type="ORF">HCJ94_21815</name>
</gene>
<name>A0ABX0Z9H9_9ACTN</name>
<sequence>MIDREALKRLDDARLDAWDIHRLDAFVGLLADDLVLRDTTIGAPVTTKEGAREYVRAWLDALPDMRVRRTSRVVDEDDGAVAGEVEFTGTHSGPMVVGSNIGGGGRRAYGTRAAGRRRSALVAAG</sequence>
<dbReference type="RefSeq" id="WP_168002899.1">
    <property type="nucleotide sequence ID" value="NZ_JAATEO010000026.1"/>
</dbReference>
<dbReference type="Proteomes" id="UP000783871">
    <property type="component" value="Unassembled WGS sequence"/>
</dbReference>
<evidence type="ECO:0000259" key="1">
    <source>
        <dbReference type="Pfam" id="PF12680"/>
    </source>
</evidence>
<dbReference type="InterPro" id="IPR032710">
    <property type="entry name" value="NTF2-like_dom_sf"/>
</dbReference>
<evidence type="ECO:0000313" key="3">
    <source>
        <dbReference type="Proteomes" id="UP000783871"/>
    </source>
</evidence>
<feature type="domain" description="SnoaL-like" evidence="1">
    <location>
        <begin position="15"/>
        <end position="99"/>
    </location>
</feature>
<evidence type="ECO:0000313" key="2">
    <source>
        <dbReference type="EMBL" id="NJP34541.1"/>
    </source>
</evidence>
<dbReference type="Gene3D" id="3.10.450.50">
    <property type="match status" value="1"/>
</dbReference>
<dbReference type="InterPro" id="IPR037401">
    <property type="entry name" value="SnoaL-like"/>
</dbReference>
<accession>A0ABX0Z9H9</accession>
<reference evidence="2 3" key="1">
    <citation type="submission" date="2020-03" db="EMBL/GenBank/DDBJ databases">
        <title>WGS of actinomycetes isolated from Thailand.</title>
        <authorList>
            <person name="Thawai C."/>
        </authorList>
    </citation>
    <scope>NUCLEOTIDE SEQUENCE [LARGE SCALE GENOMIC DNA]</scope>
    <source>
        <strain evidence="2 3">HSS6-12</strain>
    </source>
</reference>
<organism evidence="2 3">
    <name type="scientific">Micromonospora thermarum</name>
    <dbReference type="NCBI Taxonomy" id="2720024"/>
    <lineage>
        <taxon>Bacteria</taxon>
        <taxon>Bacillati</taxon>
        <taxon>Actinomycetota</taxon>
        <taxon>Actinomycetes</taxon>
        <taxon>Micromonosporales</taxon>
        <taxon>Micromonosporaceae</taxon>
        <taxon>Micromonospora</taxon>
    </lineage>
</organism>
<dbReference type="SUPFAM" id="SSF54427">
    <property type="entry name" value="NTF2-like"/>
    <property type="match status" value="1"/>
</dbReference>
<protein>
    <submittedName>
        <fullName evidence="2">Nuclear transport factor 2 family protein</fullName>
    </submittedName>
</protein>
<dbReference type="EMBL" id="JAATEO010000026">
    <property type="protein sequence ID" value="NJP34541.1"/>
    <property type="molecule type" value="Genomic_DNA"/>
</dbReference>
<proteinExistence type="predicted"/>